<evidence type="ECO:0000256" key="3">
    <source>
        <dbReference type="ARBA" id="ARBA00022801"/>
    </source>
</evidence>
<reference evidence="6 7" key="1">
    <citation type="submission" date="2013-07" db="EMBL/GenBank/DDBJ databases">
        <title>Complete genome sequence of Bacillus infantis NRRL B-14911 that has potential to induce cardiac disease by antigenic mimicry.</title>
        <authorList>
            <person name="Massilamany C."/>
            <person name="Smith T.P.L."/>
            <person name="Loy J.D."/>
            <person name="Barletta R."/>
            <person name="Reddy J."/>
        </authorList>
    </citation>
    <scope>NUCLEOTIDE SEQUENCE [LARGE SCALE GENOMIC DNA]</scope>
    <source>
        <strain evidence="6 7">NRRL B-14911</strain>
    </source>
</reference>
<dbReference type="InterPro" id="IPR011682">
    <property type="entry name" value="Glyco_hydro_38_C"/>
</dbReference>
<dbReference type="EMBL" id="CP006643">
    <property type="protein sequence ID" value="AGX06441.1"/>
    <property type="molecule type" value="Genomic_DNA"/>
</dbReference>
<dbReference type="Pfam" id="PF09261">
    <property type="entry name" value="Alpha-mann_mid"/>
    <property type="match status" value="1"/>
</dbReference>
<keyword evidence="7" id="KW-1185">Reference proteome</keyword>
<keyword evidence="3" id="KW-0378">Hydrolase</keyword>
<dbReference type="CDD" id="cd10814">
    <property type="entry name" value="GH38N_AMII_SpGH38_like"/>
    <property type="match status" value="1"/>
</dbReference>
<dbReference type="STRING" id="1367477.N288_23010"/>
<dbReference type="RefSeq" id="WP_009792784.1">
    <property type="nucleotide sequence ID" value="NC_022524.1"/>
</dbReference>
<dbReference type="AlphaFoldDB" id="U5LIC6"/>
<protein>
    <recommendedName>
        <fullName evidence="5">Glycoside hydrolase family 38 central domain-containing protein</fullName>
    </recommendedName>
</protein>
<dbReference type="InterPro" id="IPR011013">
    <property type="entry name" value="Gal_mutarotase_sf_dom"/>
</dbReference>
<dbReference type="InterPro" id="IPR011330">
    <property type="entry name" value="Glyco_hydro/deAcase_b/a-brl"/>
</dbReference>
<dbReference type="Gene3D" id="1.20.1270.50">
    <property type="entry name" value="Glycoside hydrolase family 38, central domain"/>
    <property type="match status" value="1"/>
</dbReference>
<accession>U5LIC6</accession>
<name>U5LIC6_9BACI</name>
<proteinExistence type="inferred from homology"/>
<dbReference type="InterPro" id="IPR037094">
    <property type="entry name" value="Glyco_hydro_38_cen_sf"/>
</dbReference>
<dbReference type="InterPro" id="IPR015341">
    <property type="entry name" value="Glyco_hydro_38_cen"/>
</dbReference>
<comment type="similarity">
    <text evidence="1">Belongs to the glycosyl hydrolase 38 family.</text>
</comment>
<dbReference type="InterPro" id="IPR041147">
    <property type="entry name" value="GH38_C"/>
</dbReference>
<dbReference type="InterPro" id="IPR027291">
    <property type="entry name" value="Glyco_hydro_38_N_sf"/>
</dbReference>
<dbReference type="PANTHER" id="PTHR46017:SF2">
    <property type="entry name" value="MANNOSYLGLYCERATE HYDROLASE"/>
    <property type="match status" value="1"/>
</dbReference>
<evidence type="ECO:0000259" key="5">
    <source>
        <dbReference type="SMART" id="SM00872"/>
    </source>
</evidence>
<dbReference type="KEGG" id="bif:N288_23010"/>
<sequence>MENVREVHILNHTHWDREWYETFEEFRYKLRNGLRYIQTLLEEGKIENFFLDGQTIVLDDYREVVGEEEYQKLLSYINDGKIEAGPWYLLADEFLVSGESMIKNLEIGTKMAKAAGSSCDIGYLPDTFGHISQMPQILKQSGISTALIFRGAVSDHFENTWEGPDSSKVFTFVLPLFEGYYQTFLKHDAYVEETKTYLEGSSPYLTFGKALVMNGADHTFTATDLQERIKGLEEQNPGIKFKQSLMSEFIESYKGEEPQGKILGEQRDPSKIFILPGVLSTRTYLKNQNQMCEDQAIGVMEALNVWTNASSRSEHFMEYVWKLILQNQPHDSICGCSVDEVHDEMETRSKKVLGGIRQFSRDTLNGLYPFEFLDSRKENPYLYLINNTPIADIYPVRAAVRVPAQLDRGSIELYQDDAAIAFDIISREQREEFLHDILAEPHYGEYVVYEVAFEMPFDGAEIRRVKVELAENEAFTAQEVQADSIENDYYKVEWDRHGLIITDLETGTVHYDQHQFLSSLDAGDTYNYSPPVNDVESRAVLARVREITKGDTFQSAVLEYEMTLPASLNDSRTGASADTVVNMMTTIITLHKGRRTISFKTTVENKARDQKLRVGFAAGRTDYSYGDTAFDLIKRETLREKNFDMPKNKEAVMNQYPTYSSAMANDHQLMHRGLQEYEVDGFKGNDMLFLTMIRSVGWLSRRDLRTRGNGAGPGFETPGAQCIGTYEFEYALVLGREHHSLNHAKVMRQPLLVQQSCVEKEEQTLFRLSSDGIAFSSIMLKEANSFDIRLFNPSDEEASTALIFGFLPTEVSEVDFTGETVTEFTAERELTLSLQPKQIKTIRVKRKAHPQGLLLHPMK</sequence>
<dbReference type="GO" id="GO:0030246">
    <property type="term" value="F:carbohydrate binding"/>
    <property type="evidence" value="ECO:0007669"/>
    <property type="project" value="InterPro"/>
</dbReference>
<dbReference type="Gene3D" id="2.70.98.30">
    <property type="entry name" value="Golgi alpha-mannosidase II, domain 4"/>
    <property type="match status" value="1"/>
</dbReference>
<evidence type="ECO:0000256" key="1">
    <source>
        <dbReference type="ARBA" id="ARBA00009792"/>
    </source>
</evidence>
<keyword evidence="2" id="KW-0479">Metal-binding</keyword>
<dbReference type="Pfam" id="PF01074">
    <property type="entry name" value="Glyco_hydro_38N"/>
    <property type="match status" value="1"/>
</dbReference>
<dbReference type="PANTHER" id="PTHR46017">
    <property type="entry name" value="ALPHA-MANNOSIDASE 2C1"/>
    <property type="match status" value="1"/>
</dbReference>
<dbReference type="Pfam" id="PF17677">
    <property type="entry name" value="Glyco_hydro38C2"/>
    <property type="match status" value="1"/>
</dbReference>
<dbReference type="InterPro" id="IPR000602">
    <property type="entry name" value="Glyco_hydro_38_N"/>
</dbReference>
<organism evidence="6 7">
    <name type="scientific">Bacillus infantis NRRL B-14911</name>
    <dbReference type="NCBI Taxonomy" id="1367477"/>
    <lineage>
        <taxon>Bacteria</taxon>
        <taxon>Bacillati</taxon>
        <taxon>Bacillota</taxon>
        <taxon>Bacilli</taxon>
        <taxon>Bacillales</taxon>
        <taxon>Bacillaceae</taxon>
        <taxon>Bacillus</taxon>
    </lineage>
</organism>
<feature type="domain" description="Glycoside hydrolase family 38 central" evidence="5">
    <location>
        <begin position="278"/>
        <end position="349"/>
    </location>
</feature>
<evidence type="ECO:0000313" key="6">
    <source>
        <dbReference type="EMBL" id="AGX06441.1"/>
    </source>
</evidence>
<dbReference type="Pfam" id="PF07748">
    <property type="entry name" value="Glyco_hydro_38C"/>
    <property type="match status" value="1"/>
</dbReference>
<dbReference type="GO" id="GO:0004559">
    <property type="term" value="F:alpha-mannosidase activity"/>
    <property type="evidence" value="ECO:0007669"/>
    <property type="project" value="InterPro"/>
</dbReference>
<keyword evidence="4" id="KW-0326">Glycosidase</keyword>
<dbReference type="Proteomes" id="UP000017805">
    <property type="component" value="Chromosome"/>
</dbReference>
<dbReference type="InterPro" id="IPR028995">
    <property type="entry name" value="Glyco_hydro_57/38_cen_sf"/>
</dbReference>
<evidence type="ECO:0000256" key="4">
    <source>
        <dbReference type="ARBA" id="ARBA00023295"/>
    </source>
</evidence>
<evidence type="ECO:0000313" key="7">
    <source>
        <dbReference type="Proteomes" id="UP000017805"/>
    </source>
</evidence>
<dbReference type="HOGENOM" id="CLU_003442_2_1_9"/>
<dbReference type="OrthoDB" id="9764050at2"/>
<dbReference type="GO" id="GO:0006013">
    <property type="term" value="P:mannose metabolic process"/>
    <property type="evidence" value="ECO:0007669"/>
    <property type="project" value="InterPro"/>
</dbReference>
<gene>
    <name evidence="6" type="ORF">N288_23010</name>
</gene>
<dbReference type="GO" id="GO:0009313">
    <property type="term" value="P:oligosaccharide catabolic process"/>
    <property type="evidence" value="ECO:0007669"/>
    <property type="project" value="TreeGrafter"/>
</dbReference>
<dbReference type="Gene3D" id="3.20.110.10">
    <property type="entry name" value="Glycoside hydrolase 38, N terminal domain"/>
    <property type="match status" value="1"/>
</dbReference>
<dbReference type="SUPFAM" id="SSF74650">
    <property type="entry name" value="Galactose mutarotase-like"/>
    <property type="match status" value="1"/>
</dbReference>
<evidence type="ECO:0000256" key="2">
    <source>
        <dbReference type="ARBA" id="ARBA00022723"/>
    </source>
</evidence>
<dbReference type="PATRIC" id="fig|1367477.3.peg.4593"/>
<dbReference type="SUPFAM" id="SSF88688">
    <property type="entry name" value="Families 57/38 glycoside transferase middle domain"/>
    <property type="match status" value="1"/>
</dbReference>
<dbReference type="SMART" id="SM00872">
    <property type="entry name" value="Alpha-mann_mid"/>
    <property type="match status" value="1"/>
</dbReference>
<dbReference type="SUPFAM" id="SSF88713">
    <property type="entry name" value="Glycoside hydrolase/deacetylase"/>
    <property type="match status" value="1"/>
</dbReference>
<dbReference type="GO" id="GO:0046872">
    <property type="term" value="F:metal ion binding"/>
    <property type="evidence" value="ECO:0007669"/>
    <property type="project" value="UniProtKB-KW"/>
</dbReference>